<accession>A0A6J4UBS1</accession>
<sequence length="84" mass="8825">MVDVTVGGDGVEALAGVVRTLPSGVSVVTHGDMTASLEVRPERVPVSQVIATISAQVPIADISVREPEMEGIIRGIYEAREVIQ</sequence>
<name>A0A6J4UBS1_9BACT</name>
<dbReference type="AlphaFoldDB" id="A0A6J4UBS1"/>
<organism evidence="1">
    <name type="scientific">uncultured Thermomicrobiales bacterium</name>
    <dbReference type="NCBI Taxonomy" id="1645740"/>
    <lineage>
        <taxon>Bacteria</taxon>
        <taxon>Pseudomonadati</taxon>
        <taxon>Thermomicrobiota</taxon>
        <taxon>Thermomicrobia</taxon>
        <taxon>Thermomicrobiales</taxon>
        <taxon>environmental samples</taxon>
    </lineage>
</organism>
<proteinExistence type="predicted"/>
<evidence type="ECO:0000313" key="1">
    <source>
        <dbReference type="EMBL" id="CAA9546467.1"/>
    </source>
</evidence>
<dbReference type="EMBL" id="CADCWH010000086">
    <property type="protein sequence ID" value="CAA9546467.1"/>
    <property type="molecule type" value="Genomic_DNA"/>
</dbReference>
<reference evidence="1" key="1">
    <citation type="submission" date="2020-02" db="EMBL/GenBank/DDBJ databases">
        <authorList>
            <person name="Meier V. D."/>
        </authorList>
    </citation>
    <scope>NUCLEOTIDE SEQUENCE</scope>
    <source>
        <strain evidence="1">AVDCRST_MAG70</strain>
    </source>
</reference>
<protein>
    <submittedName>
        <fullName evidence="1">Uncharacterized protein</fullName>
    </submittedName>
</protein>
<gene>
    <name evidence="1" type="ORF">AVDCRST_MAG70-550</name>
</gene>